<dbReference type="Proteomes" id="UP000276133">
    <property type="component" value="Unassembled WGS sequence"/>
</dbReference>
<proteinExistence type="predicted"/>
<keyword evidence="3" id="KW-1185">Reference proteome</keyword>
<dbReference type="EMBL" id="REGN01005332">
    <property type="protein sequence ID" value="RNA13784.1"/>
    <property type="molecule type" value="Genomic_DNA"/>
</dbReference>
<reference evidence="2 3" key="1">
    <citation type="journal article" date="2018" name="Sci. Rep.">
        <title>Genomic signatures of local adaptation to the degree of environmental predictability in rotifers.</title>
        <authorList>
            <person name="Franch-Gras L."/>
            <person name="Hahn C."/>
            <person name="Garcia-Roger E.M."/>
            <person name="Carmona M.J."/>
            <person name="Serra M."/>
            <person name="Gomez A."/>
        </authorList>
    </citation>
    <scope>NUCLEOTIDE SEQUENCE [LARGE SCALE GENOMIC DNA]</scope>
    <source>
        <strain evidence="2">HYR1</strain>
    </source>
</reference>
<gene>
    <name evidence="2" type="ORF">BpHYR1_018831</name>
</gene>
<name>A0A3M7QRR9_BRAPC</name>
<dbReference type="AlphaFoldDB" id="A0A3M7QRR9"/>
<protein>
    <submittedName>
        <fullName evidence="2">Uncharacterized protein</fullName>
    </submittedName>
</protein>
<feature type="chain" id="PRO_5017956355" evidence="1">
    <location>
        <begin position="18"/>
        <end position="84"/>
    </location>
</feature>
<comment type="caution">
    <text evidence="2">The sequence shown here is derived from an EMBL/GenBank/DDBJ whole genome shotgun (WGS) entry which is preliminary data.</text>
</comment>
<evidence type="ECO:0000313" key="3">
    <source>
        <dbReference type="Proteomes" id="UP000276133"/>
    </source>
</evidence>
<accession>A0A3M7QRR9</accession>
<evidence type="ECO:0000256" key="1">
    <source>
        <dbReference type="SAM" id="SignalP"/>
    </source>
</evidence>
<feature type="signal peptide" evidence="1">
    <location>
        <begin position="1"/>
        <end position="17"/>
    </location>
</feature>
<keyword evidence="1" id="KW-0732">Signal</keyword>
<sequence>MLVRRFSIFILLRLGSGNGTVEYVSIRFLLESIMSIKLRQLFMDNVSKLCDDFELDRVPDKLVKLFKTESVLVTSFKVWLKDNC</sequence>
<organism evidence="2 3">
    <name type="scientific">Brachionus plicatilis</name>
    <name type="common">Marine rotifer</name>
    <name type="synonym">Brachionus muelleri</name>
    <dbReference type="NCBI Taxonomy" id="10195"/>
    <lineage>
        <taxon>Eukaryota</taxon>
        <taxon>Metazoa</taxon>
        <taxon>Spiralia</taxon>
        <taxon>Gnathifera</taxon>
        <taxon>Rotifera</taxon>
        <taxon>Eurotatoria</taxon>
        <taxon>Monogononta</taxon>
        <taxon>Pseudotrocha</taxon>
        <taxon>Ploima</taxon>
        <taxon>Brachionidae</taxon>
        <taxon>Brachionus</taxon>
    </lineage>
</organism>
<evidence type="ECO:0000313" key="2">
    <source>
        <dbReference type="EMBL" id="RNA13784.1"/>
    </source>
</evidence>